<protein>
    <submittedName>
        <fullName evidence="2">Uncharacterized protein</fullName>
    </submittedName>
</protein>
<dbReference type="EMBL" id="BMVF01000003">
    <property type="protein sequence ID" value="GHD85955.1"/>
    <property type="molecule type" value="Genomic_DNA"/>
</dbReference>
<feature type="region of interest" description="Disordered" evidence="1">
    <location>
        <begin position="167"/>
        <end position="291"/>
    </location>
</feature>
<organism evidence="2 3">
    <name type="scientific">Streptomyces naganishii JCM 4654</name>
    <dbReference type="NCBI Taxonomy" id="1306179"/>
    <lineage>
        <taxon>Bacteria</taxon>
        <taxon>Bacillati</taxon>
        <taxon>Actinomycetota</taxon>
        <taxon>Actinomycetes</taxon>
        <taxon>Kitasatosporales</taxon>
        <taxon>Streptomycetaceae</taxon>
        <taxon>Streptomyces</taxon>
    </lineage>
</organism>
<dbReference type="AlphaFoldDB" id="A0A919CTS6"/>
<dbReference type="Proteomes" id="UP000608955">
    <property type="component" value="Unassembled WGS sequence"/>
</dbReference>
<evidence type="ECO:0000313" key="2">
    <source>
        <dbReference type="EMBL" id="GHD85955.1"/>
    </source>
</evidence>
<dbReference type="RefSeq" id="WP_308432690.1">
    <property type="nucleotide sequence ID" value="NZ_BMVF01000003.1"/>
</dbReference>
<feature type="region of interest" description="Disordered" evidence="1">
    <location>
        <begin position="1"/>
        <end position="30"/>
    </location>
</feature>
<feature type="compositionally biased region" description="Basic and acidic residues" evidence="1">
    <location>
        <begin position="256"/>
        <end position="280"/>
    </location>
</feature>
<keyword evidence="3" id="KW-1185">Reference proteome</keyword>
<sequence>MTSPGFRPTHVIPQDGLPAWEEPDPARPTLPLDPLLPVRLEERRGDWGRILCANGWTAWVDGRLLIAVPQEPPGADGPPARTADPRPLLERAAQALAHYRAAVDELTGGGLDGEAFRERTHGMRVGVVVDGESVWLYDSDHGRWEYADGAHLTTFATDAAPRDAAPDALAASRPDEVHGASSASGATSAAGATGASGSTGAAGTAGRAGATAAAGALAQPDRFPAPGSGGGPGPAGEPAEPAPAHGTADRPTTGRVPDRPQEQLPERPPDRRPGRADVRTATRVVTPDGDP</sequence>
<comment type="caution">
    <text evidence="2">The sequence shown here is derived from an EMBL/GenBank/DDBJ whole genome shotgun (WGS) entry which is preliminary data.</text>
</comment>
<evidence type="ECO:0000313" key="3">
    <source>
        <dbReference type="Proteomes" id="UP000608955"/>
    </source>
</evidence>
<reference evidence="2" key="2">
    <citation type="submission" date="2020-09" db="EMBL/GenBank/DDBJ databases">
        <authorList>
            <person name="Sun Q."/>
            <person name="Ohkuma M."/>
        </authorList>
    </citation>
    <scope>NUCLEOTIDE SEQUENCE</scope>
    <source>
        <strain evidence="2">JCM 4654</strain>
    </source>
</reference>
<accession>A0A919CTS6</accession>
<proteinExistence type="predicted"/>
<name>A0A919CTS6_9ACTN</name>
<gene>
    <name evidence="2" type="ORF">GCM10010508_11560</name>
</gene>
<evidence type="ECO:0000256" key="1">
    <source>
        <dbReference type="SAM" id="MobiDB-lite"/>
    </source>
</evidence>
<reference evidence="2" key="1">
    <citation type="journal article" date="2014" name="Int. J. Syst. Evol. Microbiol.">
        <title>Complete genome sequence of Corynebacterium casei LMG S-19264T (=DSM 44701T), isolated from a smear-ripened cheese.</title>
        <authorList>
            <consortium name="US DOE Joint Genome Institute (JGI-PGF)"/>
            <person name="Walter F."/>
            <person name="Albersmeier A."/>
            <person name="Kalinowski J."/>
            <person name="Ruckert C."/>
        </authorList>
    </citation>
    <scope>NUCLEOTIDE SEQUENCE</scope>
    <source>
        <strain evidence="2">JCM 4654</strain>
    </source>
</reference>
<feature type="compositionally biased region" description="Low complexity" evidence="1">
    <location>
        <begin position="236"/>
        <end position="246"/>
    </location>
</feature>
<feature type="compositionally biased region" description="Low complexity" evidence="1">
    <location>
        <begin position="179"/>
        <end position="216"/>
    </location>
</feature>